<reference evidence="2 3" key="1">
    <citation type="submission" date="2013-02" db="EMBL/GenBank/DDBJ databases">
        <title>Whole genome shotgun sequence of Gordonia malaquae NBRC 108250.</title>
        <authorList>
            <person name="Yoshida I."/>
            <person name="Hosoyama A."/>
            <person name="Tsuchikane K."/>
            <person name="Ando Y."/>
            <person name="Baba S."/>
            <person name="Ohji S."/>
            <person name="Hamada M."/>
            <person name="Tamura T."/>
            <person name="Yamazoe A."/>
            <person name="Yamazaki S."/>
            <person name="Fujita N."/>
        </authorList>
    </citation>
    <scope>NUCLEOTIDE SEQUENCE [LARGE SCALE GENOMIC DNA]</scope>
    <source>
        <strain evidence="2 3">NBRC 108250</strain>
    </source>
</reference>
<comment type="caution">
    <text evidence="2">The sequence shown here is derived from an EMBL/GenBank/DDBJ whole genome shotgun (WGS) entry which is preliminary data.</text>
</comment>
<dbReference type="PANTHER" id="PTHR32305">
    <property type="match status" value="1"/>
</dbReference>
<protein>
    <recommendedName>
        <fullName evidence="4">RHS repeat-associated core domain-containing protein</fullName>
    </recommendedName>
</protein>
<feature type="compositionally biased region" description="Polar residues" evidence="1">
    <location>
        <begin position="195"/>
        <end position="204"/>
    </location>
</feature>
<evidence type="ECO:0000313" key="2">
    <source>
        <dbReference type="EMBL" id="GAC82123.1"/>
    </source>
</evidence>
<feature type="non-terminal residue" evidence="2">
    <location>
        <position position="1"/>
    </location>
</feature>
<gene>
    <name evidence="2" type="ORF">GM1_096_00010</name>
</gene>
<dbReference type="Proteomes" id="UP000035009">
    <property type="component" value="Unassembled WGS sequence"/>
</dbReference>
<name>M3VCJ5_GORML</name>
<dbReference type="PRINTS" id="PR00394">
    <property type="entry name" value="RHSPROTEIN"/>
</dbReference>
<feature type="region of interest" description="Disordered" evidence="1">
    <location>
        <begin position="23"/>
        <end position="42"/>
    </location>
</feature>
<dbReference type="AlphaFoldDB" id="M3VCJ5"/>
<evidence type="ECO:0008006" key="4">
    <source>
        <dbReference type="Google" id="ProtNLM"/>
    </source>
</evidence>
<dbReference type="RefSeq" id="WP_008382544.1">
    <property type="nucleotide sequence ID" value="NZ_BAOP01000096.1"/>
</dbReference>
<dbReference type="InterPro" id="IPR022385">
    <property type="entry name" value="Rhs_assc_core"/>
</dbReference>
<dbReference type="NCBIfam" id="TIGR03696">
    <property type="entry name" value="Rhs_assc_core"/>
    <property type="match status" value="1"/>
</dbReference>
<feature type="region of interest" description="Disordered" evidence="1">
    <location>
        <begin position="57"/>
        <end position="81"/>
    </location>
</feature>
<dbReference type="InterPro" id="IPR050708">
    <property type="entry name" value="T6SS_VgrG/RHS"/>
</dbReference>
<keyword evidence="3" id="KW-1185">Reference proteome</keyword>
<dbReference type="EMBL" id="BAOP01000096">
    <property type="protein sequence ID" value="GAC82123.1"/>
    <property type="molecule type" value="Genomic_DNA"/>
</dbReference>
<evidence type="ECO:0000256" key="1">
    <source>
        <dbReference type="SAM" id="MobiDB-lite"/>
    </source>
</evidence>
<proteinExistence type="predicted"/>
<feature type="compositionally biased region" description="Low complexity" evidence="1">
    <location>
        <begin position="57"/>
        <end position="70"/>
    </location>
</feature>
<accession>M3VCJ5</accession>
<dbReference type="eggNOG" id="COG3209">
    <property type="taxonomic scope" value="Bacteria"/>
</dbReference>
<dbReference type="Gene3D" id="2.180.10.10">
    <property type="entry name" value="RHS repeat-associated core"/>
    <property type="match status" value="1"/>
</dbReference>
<evidence type="ECO:0000313" key="3">
    <source>
        <dbReference type="Proteomes" id="UP000035009"/>
    </source>
</evidence>
<feature type="region of interest" description="Disordered" evidence="1">
    <location>
        <begin position="190"/>
        <end position="248"/>
    </location>
</feature>
<organism evidence="2 3">
    <name type="scientific">Gordonia malaquae NBRC 108250</name>
    <dbReference type="NCBI Taxonomy" id="1223542"/>
    <lineage>
        <taxon>Bacteria</taxon>
        <taxon>Bacillati</taxon>
        <taxon>Actinomycetota</taxon>
        <taxon>Actinomycetes</taxon>
        <taxon>Mycobacteriales</taxon>
        <taxon>Gordoniaceae</taxon>
        <taxon>Gordonia</taxon>
    </lineage>
</organism>
<feature type="compositionally biased region" description="Polar residues" evidence="1">
    <location>
        <begin position="24"/>
        <end position="42"/>
    </location>
</feature>
<sequence length="308" mass="33552">THHNRHGELLDTVTFTWDGPDLIEQTNTAHTPRATTPSGASSTWTFTYHPVTSAPLAQHATHHTPTGATASNPSPHRPADWTQSQIDSEFHAIITDLAGAPTELINPDHGTLDGRSTTTLWGTTTWTGVTTALRFAGQQHDPETGLHYNRHRYYNPTTSTYTTPDPLGLTPNPTSATAYVHNPHTWTDPLGLESTCPNGTNNKGDTPDLDSLSKSGSRASGKSDLTVAGRNYQKHMNRPGSGLEKVPGRDLNTSGQNHLDDILTAPGTRVEPRLEEIFRVAQYILAQMDMAQSSTHLEVFNSSESLHK</sequence>
<dbReference type="PANTHER" id="PTHR32305:SF15">
    <property type="entry name" value="PROTEIN RHSA-RELATED"/>
    <property type="match status" value="1"/>
</dbReference>